<evidence type="ECO:0000256" key="2">
    <source>
        <dbReference type="ARBA" id="ARBA00034247"/>
    </source>
</evidence>
<dbReference type="InterPro" id="IPR043128">
    <property type="entry name" value="Rev_trsase/Diguanyl_cyclase"/>
</dbReference>
<dbReference type="EC" id="2.7.7.65" evidence="1"/>
<proteinExistence type="predicted"/>
<dbReference type="Proteomes" id="UP000198992">
    <property type="component" value="Unassembled WGS sequence"/>
</dbReference>
<evidence type="ECO:0000256" key="1">
    <source>
        <dbReference type="ARBA" id="ARBA00012528"/>
    </source>
</evidence>
<dbReference type="EMBL" id="FNTH01000001">
    <property type="protein sequence ID" value="SEB90247.1"/>
    <property type="molecule type" value="Genomic_DNA"/>
</dbReference>
<dbReference type="PROSITE" id="PS50887">
    <property type="entry name" value="GGDEF"/>
    <property type="match status" value="1"/>
</dbReference>
<dbReference type="SMART" id="SM00267">
    <property type="entry name" value="GGDEF"/>
    <property type="match status" value="1"/>
</dbReference>
<dbReference type="Gene3D" id="3.30.70.270">
    <property type="match status" value="1"/>
</dbReference>
<dbReference type="GO" id="GO:0005886">
    <property type="term" value="C:plasma membrane"/>
    <property type="evidence" value="ECO:0007669"/>
    <property type="project" value="TreeGrafter"/>
</dbReference>
<name>A0A1H4N565_9BRAD</name>
<dbReference type="PANTHER" id="PTHR45138">
    <property type="entry name" value="REGULATORY COMPONENTS OF SENSORY TRANSDUCTION SYSTEM"/>
    <property type="match status" value="1"/>
</dbReference>
<dbReference type="InterPro" id="IPR000160">
    <property type="entry name" value="GGDEF_dom"/>
</dbReference>
<evidence type="ECO:0000259" key="3">
    <source>
        <dbReference type="PROSITE" id="PS50887"/>
    </source>
</evidence>
<dbReference type="Pfam" id="PF12860">
    <property type="entry name" value="PAS_7"/>
    <property type="match status" value="2"/>
</dbReference>
<accession>A0A1H4N565</accession>
<dbReference type="AlphaFoldDB" id="A0A1H4N565"/>
<comment type="catalytic activity">
    <reaction evidence="2">
        <text>2 GTP = 3',3'-c-di-GMP + 2 diphosphate</text>
        <dbReference type="Rhea" id="RHEA:24898"/>
        <dbReference type="ChEBI" id="CHEBI:33019"/>
        <dbReference type="ChEBI" id="CHEBI:37565"/>
        <dbReference type="ChEBI" id="CHEBI:58805"/>
        <dbReference type="EC" id="2.7.7.65"/>
    </reaction>
</comment>
<organism evidence="4 5">
    <name type="scientific">Bradyrhizobium erythrophlei</name>
    <dbReference type="NCBI Taxonomy" id="1437360"/>
    <lineage>
        <taxon>Bacteria</taxon>
        <taxon>Pseudomonadati</taxon>
        <taxon>Pseudomonadota</taxon>
        <taxon>Alphaproteobacteria</taxon>
        <taxon>Hyphomicrobiales</taxon>
        <taxon>Nitrobacteraceae</taxon>
        <taxon>Bradyrhizobium</taxon>
    </lineage>
</organism>
<reference evidence="4 5" key="1">
    <citation type="submission" date="2016-10" db="EMBL/GenBank/DDBJ databases">
        <authorList>
            <person name="de Groot N.N."/>
        </authorList>
    </citation>
    <scope>NUCLEOTIDE SEQUENCE [LARGE SCALE GENOMIC DNA]</scope>
    <source>
        <strain evidence="4 5">MT12</strain>
    </source>
</reference>
<dbReference type="GO" id="GO:0043709">
    <property type="term" value="P:cell adhesion involved in single-species biofilm formation"/>
    <property type="evidence" value="ECO:0007669"/>
    <property type="project" value="TreeGrafter"/>
</dbReference>
<evidence type="ECO:0000313" key="5">
    <source>
        <dbReference type="Proteomes" id="UP000198992"/>
    </source>
</evidence>
<feature type="domain" description="GGDEF" evidence="3">
    <location>
        <begin position="408"/>
        <end position="541"/>
    </location>
</feature>
<protein>
    <recommendedName>
        <fullName evidence="1">diguanylate cyclase</fullName>
        <ecNumber evidence="1">2.7.7.65</ecNumber>
    </recommendedName>
</protein>
<dbReference type="NCBIfam" id="TIGR00254">
    <property type="entry name" value="GGDEF"/>
    <property type="match status" value="1"/>
</dbReference>
<dbReference type="Gene3D" id="3.30.450.20">
    <property type="entry name" value="PAS domain"/>
    <property type="match status" value="2"/>
</dbReference>
<dbReference type="Pfam" id="PF00990">
    <property type="entry name" value="GGDEF"/>
    <property type="match status" value="1"/>
</dbReference>
<dbReference type="InterPro" id="IPR029787">
    <property type="entry name" value="Nucleotide_cyclase"/>
</dbReference>
<dbReference type="InterPro" id="IPR000014">
    <property type="entry name" value="PAS"/>
</dbReference>
<dbReference type="SUPFAM" id="SSF55073">
    <property type="entry name" value="Nucleotide cyclase"/>
    <property type="match status" value="1"/>
</dbReference>
<dbReference type="GO" id="GO:0052621">
    <property type="term" value="F:diguanylate cyclase activity"/>
    <property type="evidence" value="ECO:0007669"/>
    <property type="project" value="UniProtKB-EC"/>
</dbReference>
<dbReference type="InterPro" id="IPR050469">
    <property type="entry name" value="Diguanylate_Cyclase"/>
</dbReference>
<gene>
    <name evidence="4" type="ORF">SAMN05444164_0520</name>
</gene>
<dbReference type="FunFam" id="3.30.70.270:FF:000001">
    <property type="entry name" value="Diguanylate cyclase domain protein"/>
    <property type="match status" value="1"/>
</dbReference>
<evidence type="ECO:0000313" key="4">
    <source>
        <dbReference type="EMBL" id="SEB90247.1"/>
    </source>
</evidence>
<sequence length="550" mass="60435">MLQVRLAMSGQVSASRGRTFLAGKIVFNFGRSAFDCTVRQLTDTGATVELESVVGIPDQIQLLIVGTNQVRPCKRLWQSDRQLGLVFEAQQANPPAPAPAAAVPAAAAPSAIPERRSGDILRGHMLALRAALDQIPVGILLLDAELKALFINRAFRNMWQLPDAVADRNPSFTDLMHHGCKTMAYELPAEQLQAYVAERVRLVSAGDANPIDLRRSNGDVVRCQCTPLPDGGRMVSYTPVTDIVRASDKLKVLTGALENVEDGVVLLDRDLNVIFLNRRMREFWEVSEEEVARHPAYVTLLTRSRRAVPTGSTPEQIRAFPAKRIAEIKAGDHKRDVQTPDGRNIRIHCSTMANGGRMLTFVDVTDLVGNARQLEVLATTDPLTGLFNRRHFLTTLDAEWSRFQRYYRSVSVLMVDIDYFKSINDRLGHAAGDEAIKAVAEICTRGKRKSDVIGRVGGEEFAVLLPETTLSRARTVAERIRKRAEGLKLGADDRPVSLTVSIGVAEALTSMPGIDALMKAADAALYQAKEHGRNRVECWAPPAPPKLAAE</sequence>
<dbReference type="CDD" id="cd01949">
    <property type="entry name" value="GGDEF"/>
    <property type="match status" value="1"/>
</dbReference>
<dbReference type="GO" id="GO:1902201">
    <property type="term" value="P:negative regulation of bacterial-type flagellum-dependent cell motility"/>
    <property type="evidence" value="ECO:0007669"/>
    <property type="project" value="TreeGrafter"/>
</dbReference>
<dbReference type="InterPro" id="IPR035965">
    <property type="entry name" value="PAS-like_dom_sf"/>
</dbReference>
<dbReference type="SMART" id="SM00091">
    <property type="entry name" value="PAS"/>
    <property type="match status" value="2"/>
</dbReference>
<dbReference type="PANTHER" id="PTHR45138:SF9">
    <property type="entry name" value="DIGUANYLATE CYCLASE DGCM-RELATED"/>
    <property type="match status" value="1"/>
</dbReference>
<dbReference type="SUPFAM" id="SSF55785">
    <property type="entry name" value="PYP-like sensor domain (PAS domain)"/>
    <property type="match status" value="2"/>
</dbReference>